<sequence length="434" mass="47969">MAFPKVGRAGLPVVIGRAVMISRITAKGTVCLVLLGVALSTPMAWAEISLFGASSDEWLRGIVFQAQLDGGIMANPARPTNGINFGDFLGDHANQAQLNQVTVKIERAIDPAKQTYQIGFTLQGLYGSDARYYHLLGVSDRLIDARYQLLPEQVHVDAHLPWLTKGGLDMRAGILQSPMGVETLDPTQRPFYTLAYTSQYSAPFEHLGAMFDWHLTSMFDVTFGVDTGNQTSWGRADNNNAAAGYFGVNVTGLLGGKLNIIELSRVGPEDARRSLGKRANTAERFWNDLSLYYTVNERLSLTGEFNYLHDDGLRAETYSFVSFLAYKISPTLTFNYRGEIYRDNTGLFVSSFLSDRAYMQAYLGESVPVETAPPTTYGALTLGLTYHPDLGGVFRVFEMRPEVRFDRSLNGTHPFNTNRNTGMFTFGGDMVVGF</sequence>
<reference evidence="1" key="1">
    <citation type="submission" date="2023-03" db="EMBL/GenBank/DDBJ databases">
        <authorList>
            <person name="Cleenwerck I."/>
        </authorList>
    </citation>
    <scope>NUCLEOTIDE SEQUENCE</scope>
    <source>
        <strain evidence="1">LMG 32879</strain>
    </source>
</reference>
<evidence type="ECO:0000313" key="1">
    <source>
        <dbReference type="EMBL" id="CAI9121245.1"/>
    </source>
</evidence>
<organism evidence="1 2">
    <name type="scientific">Brytella acorum</name>
    <dbReference type="NCBI Taxonomy" id="2959299"/>
    <lineage>
        <taxon>Bacteria</taxon>
        <taxon>Pseudomonadati</taxon>
        <taxon>Pseudomonadota</taxon>
        <taxon>Alphaproteobacteria</taxon>
        <taxon>Acetobacterales</taxon>
        <taxon>Acetobacteraceae</taxon>
        <taxon>Brytella</taxon>
    </lineage>
</organism>
<accession>A0AA35V257</accession>
<dbReference type="Proteomes" id="UP001176960">
    <property type="component" value="Unassembled WGS sequence"/>
</dbReference>
<gene>
    <name evidence="1" type="ORF">LMG32879_002092</name>
</gene>
<dbReference type="InterPro" id="IPR011486">
    <property type="entry name" value="BBP2"/>
</dbReference>
<evidence type="ECO:0000313" key="2">
    <source>
        <dbReference type="Proteomes" id="UP001176960"/>
    </source>
</evidence>
<protein>
    <submittedName>
        <fullName evidence="1">Outer membrane beta-barrel protein</fullName>
    </submittedName>
</protein>
<comment type="caution">
    <text evidence="1">The sequence shown here is derived from an EMBL/GenBank/DDBJ whole genome shotgun (WGS) entry which is preliminary data.</text>
</comment>
<dbReference type="EMBL" id="CATKSH010000012">
    <property type="protein sequence ID" value="CAI9121245.1"/>
    <property type="molecule type" value="Genomic_DNA"/>
</dbReference>
<name>A0AA35V257_9PROT</name>
<dbReference type="Pfam" id="PF07642">
    <property type="entry name" value="BBP2"/>
    <property type="match status" value="1"/>
</dbReference>
<proteinExistence type="predicted"/>
<dbReference type="AlphaFoldDB" id="A0AA35V257"/>
<keyword evidence="2" id="KW-1185">Reference proteome</keyword>